<evidence type="ECO:0000256" key="1">
    <source>
        <dbReference type="SAM" id="MobiDB-lite"/>
    </source>
</evidence>
<proteinExistence type="predicted"/>
<keyword evidence="3" id="KW-1185">Reference proteome</keyword>
<feature type="compositionally biased region" description="Basic and acidic residues" evidence="1">
    <location>
        <begin position="73"/>
        <end position="91"/>
    </location>
</feature>
<dbReference type="Proteomes" id="UP000253918">
    <property type="component" value="Unassembled WGS sequence"/>
</dbReference>
<accession>A0A369VQT7</accession>
<protein>
    <recommendedName>
        <fullName evidence="4">Antitoxin</fullName>
    </recommendedName>
</protein>
<comment type="caution">
    <text evidence="2">The sequence shown here is derived from an EMBL/GenBank/DDBJ whole genome shotgun (WGS) entry which is preliminary data.</text>
</comment>
<feature type="compositionally biased region" description="Polar residues" evidence="1">
    <location>
        <begin position="42"/>
        <end position="56"/>
    </location>
</feature>
<dbReference type="AlphaFoldDB" id="A0A369VQT7"/>
<evidence type="ECO:0000313" key="2">
    <source>
        <dbReference type="EMBL" id="RDE04383.1"/>
    </source>
</evidence>
<reference evidence="2 3" key="1">
    <citation type="submission" date="2018-07" db="EMBL/GenBank/DDBJ databases">
        <title>a novel species of Sphingomonas isolated from the rhizosphere soil of Araceae plant.</title>
        <authorList>
            <person name="Zhiyong W."/>
            <person name="Qinglan Z."/>
            <person name="Zhiwei F."/>
            <person name="Ding X."/>
            <person name="Gejiao W."/>
            <person name="Shixue Z."/>
        </authorList>
    </citation>
    <scope>NUCLEOTIDE SEQUENCE [LARGE SCALE GENOMIC DNA]</scope>
    <source>
        <strain evidence="2 3">WZY 27</strain>
    </source>
</reference>
<name>A0A369VQT7_9SPHN</name>
<gene>
    <name evidence="2" type="ORF">DVW87_15760</name>
</gene>
<dbReference type="EMBL" id="QQNB01000004">
    <property type="protein sequence ID" value="RDE04383.1"/>
    <property type="molecule type" value="Genomic_DNA"/>
</dbReference>
<organism evidence="2 3">
    <name type="scientific">Sphingomonas aracearum</name>
    <dbReference type="NCBI Taxonomy" id="2283317"/>
    <lineage>
        <taxon>Bacteria</taxon>
        <taxon>Pseudomonadati</taxon>
        <taxon>Pseudomonadota</taxon>
        <taxon>Alphaproteobacteria</taxon>
        <taxon>Sphingomonadales</taxon>
        <taxon>Sphingomonadaceae</taxon>
        <taxon>Sphingomonas</taxon>
    </lineage>
</organism>
<sequence>MRACLSAAENGAVAVERDGVALLVIMPVEEYTRLADLDQRSVGTMGNDQTGSPSNTSLVAASDSAEAAQSAKEPVHARLEPDLDKHARRRSVDDDVERLVAALAAERITVSPDDAYAAWKRHSDDFAASWLTLYDADDANRQALLRHLNLKS</sequence>
<evidence type="ECO:0000313" key="3">
    <source>
        <dbReference type="Proteomes" id="UP000253918"/>
    </source>
</evidence>
<feature type="region of interest" description="Disordered" evidence="1">
    <location>
        <begin position="42"/>
        <end position="91"/>
    </location>
</feature>
<feature type="compositionally biased region" description="Low complexity" evidence="1">
    <location>
        <begin position="57"/>
        <end position="71"/>
    </location>
</feature>
<evidence type="ECO:0008006" key="4">
    <source>
        <dbReference type="Google" id="ProtNLM"/>
    </source>
</evidence>